<dbReference type="PANTHER" id="PTHR43394">
    <property type="entry name" value="ATP-DEPENDENT PERMEASE MDL1, MITOCHONDRIAL"/>
    <property type="match status" value="1"/>
</dbReference>
<dbReference type="PROSITE" id="PS00211">
    <property type="entry name" value="ABC_TRANSPORTER_1"/>
    <property type="match status" value="1"/>
</dbReference>
<keyword evidence="7 8" id="KW-0472">Membrane</keyword>
<evidence type="ECO:0000256" key="4">
    <source>
        <dbReference type="ARBA" id="ARBA00022741"/>
    </source>
</evidence>
<dbReference type="GO" id="GO:0015421">
    <property type="term" value="F:ABC-type oligopeptide transporter activity"/>
    <property type="evidence" value="ECO:0007669"/>
    <property type="project" value="TreeGrafter"/>
</dbReference>
<dbReference type="SUPFAM" id="SSF90123">
    <property type="entry name" value="ABC transporter transmembrane region"/>
    <property type="match status" value="1"/>
</dbReference>
<dbReference type="InterPro" id="IPR011527">
    <property type="entry name" value="ABC1_TM_dom"/>
</dbReference>
<dbReference type="Pfam" id="PF00005">
    <property type="entry name" value="ABC_tran"/>
    <property type="match status" value="1"/>
</dbReference>
<dbReference type="GO" id="GO:0016887">
    <property type="term" value="F:ATP hydrolysis activity"/>
    <property type="evidence" value="ECO:0007669"/>
    <property type="project" value="InterPro"/>
</dbReference>
<dbReference type="Pfam" id="PF00664">
    <property type="entry name" value="ABC_membrane"/>
    <property type="match status" value="1"/>
</dbReference>
<feature type="domain" description="ABC transmembrane type-1" evidence="10">
    <location>
        <begin position="29"/>
        <end position="308"/>
    </location>
</feature>
<evidence type="ECO:0000313" key="12">
    <source>
        <dbReference type="Proteomes" id="UP000198604"/>
    </source>
</evidence>
<proteinExistence type="predicted"/>
<dbReference type="CDD" id="cd18547">
    <property type="entry name" value="ABC_6TM_Tm288_like"/>
    <property type="match status" value="1"/>
</dbReference>
<evidence type="ECO:0000313" key="11">
    <source>
        <dbReference type="EMBL" id="CQR26061.1"/>
    </source>
</evidence>
<dbReference type="GO" id="GO:0005886">
    <property type="term" value="C:plasma membrane"/>
    <property type="evidence" value="ECO:0007669"/>
    <property type="project" value="UniProtKB-SubCell"/>
</dbReference>
<dbReference type="PROSITE" id="PS50893">
    <property type="entry name" value="ABC_TRANSPORTER_2"/>
    <property type="match status" value="1"/>
</dbReference>
<protein>
    <submittedName>
        <fullName evidence="11">Multidrug ABC transporter ATPase and permease</fullName>
    </submittedName>
</protein>
<dbReference type="AlphaFoldDB" id="A0A0E4H6Q1"/>
<feature type="transmembrane region" description="Helical" evidence="8">
    <location>
        <begin position="21"/>
        <end position="42"/>
    </location>
</feature>
<dbReference type="PANTHER" id="PTHR43394:SF1">
    <property type="entry name" value="ATP-BINDING CASSETTE SUB-FAMILY B MEMBER 10, MITOCHONDRIAL"/>
    <property type="match status" value="1"/>
</dbReference>
<dbReference type="InterPro" id="IPR027417">
    <property type="entry name" value="P-loop_NTPase"/>
</dbReference>
<evidence type="ECO:0000259" key="10">
    <source>
        <dbReference type="PROSITE" id="PS50929"/>
    </source>
</evidence>
<evidence type="ECO:0000259" key="9">
    <source>
        <dbReference type="PROSITE" id="PS50893"/>
    </source>
</evidence>
<dbReference type="InterPro" id="IPR039421">
    <property type="entry name" value="Type_1_exporter"/>
</dbReference>
<dbReference type="EMBL" id="CTEN01000007">
    <property type="protein sequence ID" value="CQR26061.1"/>
    <property type="molecule type" value="Genomic_DNA"/>
</dbReference>
<dbReference type="SMART" id="SM00382">
    <property type="entry name" value="AAA"/>
    <property type="match status" value="1"/>
</dbReference>
<organism evidence="11 12">
    <name type="scientific">Streptococcus varani</name>
    <dbReference type="NCBI Taxonomy" id="1608583"/>
    <lineage>
        <taxon>Bacteria</taxon>
        <taxon>Bacillati</taxon>
        <taxon>Bacillota</taxon>
        <taxon>Bacilli</taxon>
        <taxon>Lactobacillales</taxon>
        <taxon>Streptococcaceae</taxon>
        <taxon>Streptococcus</taxon>
    </lineage>
</organism>
<evidence type="ECO:0000256" key="1">
    <source>
        <dbReference type="ARBA" id="ARBA00004651"/>
    </source>
</evidence>
<comment type="subcellular location">
    <subcellularLocation>
        <location evidence="1">Cell membrane</location>
        <topology evidence="1">Multi-pass membrane protein</topology>
    </subcellularLocation>
</comment>
<dbReference type="STRING" id="1608583.BN1356_02403"/>
<reference evidence="12" key="1">
    <citation type="submission" date="2015-03" db="EMBL/GenBank/DDBJ databases">
        <authorList>
            <person name="Urmite Genomes"/>
        </authorList>
    </citation>
    <scope>NUCLEOTIDE SEQUENCE [LARGE SCALE GENOMIC DNA]</scope>
    <source>
        <strain evidence="12">FF10</strain>
    </source>
</reference>
<feature type="transmembrane region" description="Helical" evidence="8">
    <location>
        <begin position="133"/>
        <end position="157"/>
    </location>
</feature>
<accession>A0A0E4H6Q1</accession>
<dbReference type="Gene3D" id="1.20.1560.10">
    <property type="entry name" value="ABC transporter type 1, transmembrane domain"/>
    <property type="match status" value="1"/>
</dbReference>
<dbReference type="Proteomes" id="UP000198604">
    <property type="component" value="Unassembled WGS sequence"/>
</dbReference>
<keyword evidence="12" id="KW-1185">Reference proteome</keyword>
<feature type="transmembrane region" description="Helical" evidence="8">
    <location>
        <begin position="163"/>
        <end position="184"/>
    </location>
</feature>
<dbReference type="InterPro" id="IPR036640">
    <property type="entry name" value="ABC1_TM_sf"/>
</dbReference>
<evidence type="ECO:0000256" key="5">
    <source>
        <dbReference type="ARBA" id="ARBA00022840"/>
    </source>
</evidence>
<name>A0A0E4H6Q1_9STRE</name>
<dbReference type="OrthoDB" id="9770415at2"/>
<keyword evidence="5" id="KW-0067">ATP-binding</keyword>
<feature type="transmembrane region" description="Helical" evidence="8">
    <location>
        <begin position="255"/>
        <end position="273"/>
    </location>
</feature>
<evidence type="ECO:0000256" key="3">
    <source>
        <dbReference type="ARBA" id="ARBA00022692"/>
    </source>
</evidence>
<dbReference type="InterPro" id="IPR003439">
    <property type="entry name" value="ABC_transporter-like_ATP-bd"/>
</dbReference>
<dbReference type="Gene3D" id="3.40.50.300">
    <property type="entry name" value="P-loop containing nucleotide triphosphate hydrolases"/>
    <property type="match status" value="1"/>
</dbReference>
<dbReference type="GO" id="GO:0005524">
    <property type="term" value="F:ATP binding"/>
    <property type="evidence" value="ECO:0007669"/>
    <property type="project" value="UniProtKB-KW"/>
</dbReference>
<keyword evidence="2" id="KW-0813">Transport</keyword>
<sequence length="580" mass="65012">MKSKEKRSGTFKKLFLLSIQQPWFITVFIIIIFLQVFLTVYLPILIGRAVDFGLEGGRTSNLLLILLQMAIIVFANTLLQWLSPILANRMVYKMVSELRQGIFEKIHHLPLGYLDRQSLGDLVARISSDSEQLINGLLMVFNQFFLGVLTIFFMMFTMANLDMIMMLLVVSLTPLSLFLARFIAKKSYHYYREQTQARGEQVSLLEESISQLGLVQAFNAQDQFANHFKTVNGDYARYSQAAIFASSTVNPTTRFINALIYALLAGLGALRIMQGTFTVGSLTTFLNYASQYSKPFNDISSVMSELQSAIACADRLFAISDQDSIYEESLEAFRAEEVLGKIDFKNVSFSYQADKPLIQDLNLSVPAGSKVAIVGPTGAGKSTLINLIMRFYPVNKGEILLDDQPITAYSRDSLRKLIGMVLQETWLKSATIHDNIAYGYPNATRELVIEAAKAANADFFIRQLPHGYDTYLADAGDSLSQGQRQLLAIARIFVKIPSILILDEATSSIDTRTELLIQEAFEKLMRGRTSFVIAHRLSTIQSADIILVMVDGKIVEQGNHAQLMQAKGFYYQMQQSQFAS</sequence>
<keyword evidence="6 8" id="KW-1133">Transmembrane helix</keyword>
<dbReference type="SUPFAM" id="SSF52540">
    <property type="entry name" value="P-loop containing nucleoside triphosphate hydrolases"/>
    <property type="match status" value="1"/>
</dbReference>
<dbReference type="RefSeq" id="WP_093651550.1">
    <property type="nucleotide sequence ID" value="NZ_CTEN01000007.1"/>
</dbReference>
<keyword evidence="3 8" id="KW-0812">Transmembrane</keyword>
<dbReference type="FunFam" id="3.40.50.300:FF:000287">
    <property type="entry name" value="Multidrug ABC transporter ATP-binding protein"/>
    <property type="match status" value="1"/>
</dbReference>
<evidence type="ECO:0000256" key="7">
    <source>
        <dbReference type="ARBA" id="ARBA00023136"/>
    </source>
</evidence>
<feature type="transmembrane region" description="Helical" evidence="8">
    <location>
        <begin position="62"/>
        <end position="82"/>
    </location>
</feature>
<feature type="domain" description="ABC transporter" evidence="9">
    <location>
        <begin position="342"/>
        <end position="576"/>
    </location>
</feature>
<evidence type="ECO:0000256" key="2">
    <source>
        <dbReference type="ARBA" id="ARBA00022448"/>
    </source>
</evidence>
<gene>
    <name evidence="11" type="ORF">BN1356_02403</name>
</gene>
<evidence type="ECO:0000256" key="6">
    <source>
        <dbReference type="ARBA" id="ARBA00022989"/>
    </source>
</evidence>
<keyword evidence="4" id="KW-0547">Nucleotide-binding</keyword>
<evidence type="ECO:0000256" key="8">
    <source>
        <dbReference type="SAM" id="Phobius"/>
    </source>
</evidence>
<dbReference type="InterPro" id="IPR017871">
    <property type="entry name" value="ABC_transporter-like_CS"/>
</dbReference>
<dbReference type="InterPro" id="IPR003593">
    <property type="entry name" value="AAA+_ATPase"/>
</dbReference>
<dbReference type="CDD" id="cd03254">
    <property type="entry name" value="ABCC_Glucan_exporter_like"/>
    <property type="match status" value="1"/>
</dbReference>
<dbReference type="PROSITE" id="PS50929">
    <property type="entry name" value="ABC_TM1F"/>
    <property type="match status" value="1"/>
</dbReference>